<feature type="compositionally biased region" description="Polar residues" evidence="2">
    <location>
        <begin position="44"/>
        <end position="60"/>
    </location>
</feature>
<evidence type="ECO:0000313" key="4">
    <source>
        <dbReference type="EMBL" id="KAF7818926.1"/>
    </source>
</evidence>
<evidence type="ECO:0000313" key="5">
    <source>
        <dbReference type="Proteomes" id="UP000634136"/>
    </source>
</evidence>
<dbReference type="InterPro" id="IPR013087">
    <property type="entry name" value="Znf_C2H2_type"/>
</dbReference>
<reference evidence="4" key="1">
    <citation type="submission" date="2020-09" db="EMBL/GenBank/DDBJ databases">
        <title>Genome-Enabled Discovery of Anthraquinone Biosynthesis in Senna tora.</title>
        <authorList>
            <person name="Kang S.-H."/>
            <person name="Pandey R.P."/>
            <person name="Lee C.-M."/>
            <person name="Sim J.-S."/>
            <person name="Jeong J.-T."/>
            <person name="Choi B.-S."/>
            <person name="Jung M."/>
            <person name="Ginzburg D."/>
            <person name="Zhao K."/>
            <person name="Won S.Y."/>
            <person name="Oh T.-J."/>
            <person name="Yu Y."/>
            <person name="Kim N.-H."/>
            <person name="Lee O.R."/>
            <person name="Lee T.-H."/>
            <person name="Bashyal P."/>
            <person name="Kim T.-S."/>
            <person name="Lee W.-H."/>
            <person name="Kawkins C."/>
            <person name="Kim C.-K."/>
            <person name="Kim J.S."/>
            <person name="Ahn B.O."/>
            <person name="Rhee S.Y."/>
            <person name="Sohng J.K."/>
        </authorList>
    </citation>
    <scope>NUCLEOTIDE SEQUENCE</scope>
    <source>
        <tissue evidence="4">Leaf</tissue>
    </source>
</reference>
<dbReference type="AlphaFoldDB" id="A0A834TD22"/>
<evidence type="ECO:0000259" key="3">
    <source>
        <dbReference type="PROSITE" id="PS50157"/>
    </source>
</evidence>
<comment type="caution">
    <text evidence="4">The sequence shown here is derived from an EMBL/GenBank/DDBJ whole genome shotgun (WGS) entry which is preliminary data.</text>
</comment>
<dbReference type="GO" id="GO:0010090">
    <property type="term" value="P:trichome morphogenesis"/>
    <property type="evidence" value="ECO:0007669"/>
    <property type="project" value="InterPro"/>
</dbReference>
<dbReference type="PANTHER" id="PTHR46547">
    <property type="entry name" value="ZINC FINGER PROTEIN GIS"/>
    <property type="match status" value="1"/>
</dbReference>
<gene>
    <name evidence="4" type="ORF">G2W53_024381</name>
</gene>
<protein>
    <submittedName>
        <fullName evidence="4">Zinc finger protein 8</fullName>
    </submittedName>
</protein>
<feature type="region of interest" description="Disordered" evidence="2">
    <location>
        <begin position="160"/>
        <end position="181"/>
    </location>
</feature>
<sequence length="259" mass="29118">MDNSERETHDFMNVHSFSELPFIRPPPPLKEKPVKLFGIEFPNANANSNSPDHNATTKEASGSEGGESNRRFECHYCCRNFPTSQALGGHQNAHKRERQHAKRAHLQSAMVHNMDPHHHIYRLGSPHSHLPYPTWQWHHPPRDTSTTTTARLYGIGSHATSASATSYTPPPPPNSQPINGSPLPLWRIPTSFNPDRSFSPAHQINLTPNSHLLPSTSQNRFVYDSKPTVQDHTRQSACTRQANKTALIPKECSFYESAD</sequence>
<dbReference type="EMBL" id="JAAIUW010000008">
    <property type="protein sequence ID" value="KAF7818926.1"/>
    <property type="molecule type" value="Genomic_DNA"/>
</dbReference>
<dbReference type="Proteomes" id="UP000634136">
    <property type="component" value="Unassembled WGS sequence"/>
</dbReference>
<keyword evidence="1" id="KW-0862">Zinc</keyword>
<organism evidence="4 5">
    <name type="scientific">Senna tora</name>
    <dbReference type="NCBI Taxonomy" id="362788"/>
    <lineage>
        <taxon>Eukaryota</taxon>
        <taxon>Viridiplantae</taxon>
        <taxon>Streptophyta</taxon>
        <taxon>Embryophyta</taxon>
        <taxon>Tracheophyta</taxon>
        <taxon>Spermatophyta</taxon>
        <taxon>Magnoliopsida</taxon>
        <taxon>eudicotyledons</taxon>
        <taxon>Gunneridae</taxon>
        <taxon>Pentapetalae</taxon>
        <taxon>rosids</taxon>
        <taxon>fabids</taxon>
        <taxon>Fabales</taxon>
        <taxon>Fabaceae</taxon>
        <taxon>Caesalpinioideae</taxon>
        <taxon>Cassia clade</taxon>
        <taxon>Senna</taxon>
    </lineage>
</organism>
<feature type="domain" description="C2H2-type" evidence="3">
    <location>
        <begin position="72"/>
        <end position="99"/>
    </location>
</feature>
<dbReference type="PROSITE" id="PS00028">
    <property type="entry name" value="ZINC_FINGER_C2H2_1"/>
    <property type="match status" value="1"/>
</dbReference>
<evidence type="ECO:0000256" key="1">
    <source>
        <dbReference type="PROSITE-ProRule" id="PRU00042"/>
    </source>
</evidence>
<dbReference type="GO" id="GO:0009739">
    <property type="term" value="P:response to gibberellin"/>
    <property type="evidence" value="ECO:0007669"/>
    <property type="project" value="InterPro"/>
</dbReference>
<dbReference type="PANTHER" id="PTHR46547:SF7">
    <property type="entry name" value="ZINC FINGER PROTEIN GIS"/>
    <property type="match status" value="1"/>
</dbReference>
<feature type="region of interest" description="Disordered" evidence="2">
    <location>
        <begin position="43"/>
        <end position="68"/>
    </location>
</feature>
<dbReference type="PROSITE" id="PS50157">
    <property type="entry name" value="ZINC_FINGER_C2H2_2"/>
    <property type="match status" value="1"/>
</dbReference>
<keyword evidence="1" id="KW-0479">Metal-binding</keyword>
<evidence type="ECO:0000256" key="2">
    <source>
        <dbReference type="SAM" id="MobiDB-lite"/>
    </source>
</evidence>
<accession>A0A834TD22</accession>
<dbReference type="GO" id="GO:0008270">
    <property type="term" value="F:zinc ion binding"/>
    <property type="evidence" value="ECO:0007669"/>
    <property type="project" value="UniProtKB-KW"/>
</dbReference>
<dbReference type="SUPFAM" id="SSF57667">
    <property type="entry name" value="beta-beta-alpha zinc fingers"/>
    <property type="match status" value="1"/>
</dbReference>
<dbReference type="InterPro" id="IPR036236">
    <property type="entry name" value="Znf_C2H2_sf"/>
</dbReference>
<keyword evidence="5" id="KW-1185">Reference proteome</keyword>
<keyword evidence="1" id="KW-0863">Zinc-finger</keyword>
<dbReference type="GO" id="GO:0003700">
    <property type="term" value="F:DNA-binding transcription factor activity"/>
    <property type="evidence" value="ECO:0007669"/>
    <property type="project" value="InterPro"/>
</dbReference>
<name>A0A834TD22_9FABA</name>
<dbReference type="InterPro" id="IPR044291">
    <property type="entry name" value="GIS/GIS2/ZFP8"/>
</dbReference>
<proteinExistence type="predicted"/>
<dbReference type="OrthoDB" id="9442240at2759"/>